<dbReference type="InterPro" id="IPR004380">
    <property type="entry name" value="Asp_race"/>
</dbReference>
<dbReference type="PANTHER" id="PTHR21198">
    <property type="entry name" value="GLUTAMATE RACEMASE"/>
    <property type="match status" value="1"/>
</dbReference>
<dbReference type="InterPro" id="IPR001920">
    <property type="entry name" value="Asp/Glu_race"/>
</dbReference>
<proteinExistence type="inferred from homology"/>
<accession>A0ABT6ZAF1</accession>
<dbReference type="Gene3D" id="3.40.50.1860">
    <property type="match status" value="2"/>
</dbReference>
<gene>
    <name evidence="3" type="ORF">QNI14_01560</name>
</gene>
<comment type="caution">
    <text evidence="3">The sequence shown here is derived from an EMBL/GenBank/DDBJ whole genome shotgun (WGS) entry which is preliminary data.</text>
</comment>
<name>A0ABT6ZAF1_9MICO</name>
<dbReference type="InterPro" id="IPR015942">
    <property type="entry name" value="Asp/Glu/hydantoin_racemase"/>
</dbReference>
<sequence>MKTIGMLGGMSWESTELYYRLANQHVRERVGGLHSAPILLDSVDFAEVAGLQRAGDWDAAGRLLAGRAERLAAGGADLIVLCTNTMHKVIDDIERAVDVPVVHIADATAAAIAARGIRRVGLLGTAFTMEQPFYRERMATHGIEVVVPDAADRALVHRVIFDELVHGVVDPDSRRAFAEIVDRLVAAGADGVILGCTEIELLIGQDEIDVPVFPTAAIHVAAAVDLALA</sequence>
<dbReference type="RefSeq" id="WP_283714426.1">
    <property type="nucleotide sequence ID" value="NZ_JASJND010000001.1"/>
</dbReference>
<dbReference type="Pfam" id="PF01177">
    <property type="entry name" value="Asp_Glu_race"/>
    <property type="match status" value="1"/>
</dbReference>
<dbReference type="NCBIfam" id="TIGR00035">
    <property type="entry name" value="asp_race"/>
    <property type="match status" value="1"/>
</dbReference>
<dbReference type="InterPro" id="IPR018187">
    <property type="entry name" value="Asp/Glu_racemase_AS_1"/>
</dbReference>
<protein>
    <submittedName>
        <fullName evidence="3">Aspartate/glutamate racemase family protein</fullName>
    </submittedName>
</protein>
<dbReference type="PANTHER" id="PTHR21198:SF7">
    <property type="entry name" value="ASPARTATE-GLUTAMATE RACEMASE FAMILY"/>
    <property type="match status" value="1"/>
</dbReference>
<evidence type="ECO:0000313" key="3">
    <source>
        <dbReference type="EMBL" id="MDJ1113133.1"/>
    </source>
</evidence>
<evidence type="ECO:0000256" key="2">
    <source>
        <dbReference type="ARBA" id="ARBA00023235"/>
    </source>
</evidence>
<reference evidence="3 4" key="1">
    <citation type="submission" date="2023-05" db="EMBL/GenBank/DDBJ databases">
        <title>Microbacterium dauci sp.nov., Isolated from Carrot Rhizosphere Soil.</title>
        <authorList>
            <person name="Xiao Z."/>
            <person name="Zheng J."/>
        </authorList>
    </citation>
    <scope>NUCLEOTIDE SEQUENCE [LARGE SCALE GENOMIC DNA]</scope>
    <source>
        <strain evidence="3 4">LX3-4</strain>
    </source>
</reference>
<evidence type="ECO:0000256" key="1">
    <source>
        <dbReference type="ARBA" id="ARBA00007847"/>
    </source>
</evidence>
<comment type="similarity">
    <text evidence="1">Belongs to the aspartate/glutamate racemases family.</text>
</comment>
<dbReference type="SUPFAM" id="SSF53681">
    <property type="entry name" value="Aspartate/glutamate racemase"/>
    <property type="match status" value="2"/>
</dbReference>
<dbReference type="PROSITE" id="PS00923">
    <property type="entry name" value="ASP_GLU_RACEMASE_1"/>
    <property type="match status" value="1"/>
</dbReference>
<organism evidence="3 4">
    <name type="scientific">Microbacterium dauci</name>
    <dbReference type="NCBI Taxonomy" id="3048008"/>
    <lineage>
        <taxon>Bacteria</taxon>
        <taxon>Bacillati</taxon>
        <taxon>Actinomycetota</taxon>
        <taxon>Actinomycetes</taxon>
        <taxon>Micrococcales</taxon>
        <taxon>Microbacteriaceae</taxon>
        <taxon>Microbacterium</taxon>
    </lineage>
</organism>
<dbReference type="Proteomes" id="UP001321481">
    <property type="component" value="Unassembled WGS sequence"/>
</dbReference>
<evidence type="ECO:0000313" key="4">
    <source>
        <dbReference type="Proteomes" id="UP001321481"/>
    </source>
</evidence>
<dbReference type="EMBL" id="JASJND010000001">
    <property type="protein sequence ID" value="MDJ1113133.1"/>
    <property type="molecule type" value="Genomic_DNA"/>
</dbReference>
<keyword evidence="2" id="KW-0413">Isomerase</keyword>
<keyword evidence="4" id="KW-1185">Reference proteome</keyword>